<sequence>MSGDPSRTETGPTPLPRSPHGLPRRPRSAPAAPPAREDAAEAPGADDDARDTLRPDALARAIVAIRRGSTRARLTGPDDTDAAPGRPAPRPGPGAA</sequence>
<feature type="compositionally biased region" description="Pro residues" evidence="1">
    <location>
        <begin position="86"/>
        <end position="96"/>
    </location>
</feature>
<accession>A0ABU8G4K5</accession>
<gene>
    <name evidence="2" type="ORF">WB403_03030</name>
</gene>
<dbReference type="EMBL" id="JBBAYM010000002">
    <property type="protein sequence ID" value="MEI5608122.1"/>
    <property type="molecule type" value="Genomic_DNA"/>
</dbReference>
<proteinExistence type="predicted"/>
<keyword evidence="3" id="KW-1185">Reference proteome</keyword>
<reference evidence="2 3" key="1">
    <citation type="submission" date="2024-03" db="EMBL/GenBank/DDBJ databases">
        <title>First Report of Pectobacterium brasiliscabiei causing potato scab in china.</title>
        <authorList>
            <person name="Handique U."/>
        </authorList>
    </citation>
    <scope>NUCLEOTIDE SEQUENCE [LARGE SCALE GENOMIC DNA]</scope>
    <source>
        <strain evidence="2 3">ZRIMU1503</strain>
    </source>
</reference>
<comment type="caution">
    <text evidence="2">The sequence shown here is derived from an EMBL/GenBank/DDBJ whole genome shotgun (WGS) entry which is preliminary data.</text>
</comment>
<dbReference type="Proteomes" id="UP001365781">
    <property type="component" value="Unassembled WGS sequence"/>
</dbReference>
<evidence type="ECO:0000313" key="3">
    <source>
        <dbReference type="Proteomes" id="UP001365781"/>
    </source>
</evidence>
<evidence type="ECO:0000256" key="1">
    <source>
        <dbReference type="SAM" id="MobiDB-lite"/>
    </source>
</evidence>
<name>A0ABU8G4K5_9ACTN</name>
<organism evidence="2 3">
    <name type="scientific">Streptomyces brasiliscabiei</name>
    <dbReference type="NCBI Taxonomy" id="2736302"/>
    <lineage>
        <taxon>Bacteria</taxon>
        <taxon>Bacillati</taxon>
        <taxon>Actinomycetota</taxon>
        <taxon>Actinomycetes</taxon>
        <taxon>Kitasatosporales</taxon>
        <taxon>Streptomycetaceae</taxon>
        <taxon>Streptomyces</taxon>
    </lineage>
</organism>
<protein>
    <submittedName>
        <fullName evidence="2">Uncharacterized protein</fullName>
    </submittedName>
</protein>
<feature type="region of interest" description="Disordered" evidence="1">
    <location>
        <begin position="1"/>
        <end position="96"/>
    </location>
</feature>
<evidence type="ECO:0000313" key="2">
    <source>
        <dbReference type="EMBL" id="MEI5608122.1"/>
    </source>
</evidence>
<dbReference type="RefSeq" id="WP_336538239.1">
    <property type="nucleotide sequence ID" value="NZ_JBBAYL010000005.1"/>
</dbReference>